<dbReference type="STRING" id="416943.SAMN05445871_1699"/>
<name>A0A1H7IY46_9BURK</name>
<sequence length="514" mass="57945">MPHQETPSLDSEQDLASHKIVPADPEPLASSEGSVELDGGSTDLLDLSRQQRNLLLLRPIFQLERYKTMLGDEGSADRTLFHGIDTHYLALSALDLMMEATTVSSGSTSVEVVVHLGYIASRMKPGLTSSQARRIAEVVLDALDNKANNHREFTAEFFDASTGTIKSFRYRLVRFEPDADDVYRYRPTAEGYLVYLGMLDLAPEDSQELMEKMLDLLVHRGRFEAAVEIARRARKYSIEYRQLIRDRLYQAYRAPGSVNWSRDMAGRLDEARTHVRQRQAEDARMEEAVGEALLGADEPKTRESLVELKETIRSASLIRLQLVTDINVAPERFIEAQRAVFRARRPTGLPDLEPQLLPQLVNLPTRVLSAEADAFISALYPPVWPRVYDLNSAFALLLEQRGEDPEVETDPGSIEKLAPLPDQFSKELVQRANDWLAGKFSTGQRLRIDQLLDAAEDEGLDRTTRRCLVLILFRSFARSENEFKNVNVELTGDTFHLDIAQGSALEFVPQGESE</sequence>
<keyword evidence="3" id="KW-1185">Reference proteome</keyword>
<reference evidence="3" key="1">
    <citation type="submission" date="2016-10" db="EMBL/GenBank/DDBJ databases">
        <authorList>
            <person name="Varghese N."/>
            <person name="Submissions S."/>
        </authorList>
    </citation>
    <scope>NUCLEOTIDE SEQUENCE [LARGE SCALE GENOMIC DNA]</scope>
    <source>
        <strain evidence="3">LMG 26416</strain>
    </source>
</reference>
<organism evidence="2 3">
    <name type="scientific">Paraburkholderia caballeronis</name>
    <dbReference type="NCBI Taxonomy" id="416943"/>
    <lineage>
        <taxon>Bacteria</taxon>
        <taxon>Pseudomonadati</taxon>
        <taxon>Pseudomonadota</taxon>
        <taxon>Betaproteobacteria</taxon>
        <taxon>Burkholderiales</taxon>
        <taxon>Burkholderiaceae</taxon>
        <taxon>Paraburkholderia</taxon>
    </lineage>
</organism>
<accession>A0A1H7IY46</accession>
<gene>
    <name evidence="2" type="ORF">SAMN05192542_1034</name>
</gene>
<evidence type="ECO:0000313" key="3">
    <source>
        <dbReference type="Proteomes" id="UP000199120"/>
    </source>
</evidence>
<dbReference type="EMBL" id="FOAJ01000003">
    <property type="protein sequence ID" value="SEK65715.1"/>
    <property type="molecule type" value="Genomic_DNA"/>
</dbReference>
<dbReference type="AlphaFoldDB" id="A0A1H7IY46"/>
<protein>
    <submittedName>
        <fullName evidence="2">Uncharacterized protein</fullName>
    </submittedName>
</protein>
<feature type="compositionally biased region" description="Polar residues" evidence="1">
    <location>
        <begin position="1"/>
        <end position="10"/>
    </location>
</feature>
<evidence type="ECO:0000256" key="1">
    <source>
        <dbReference type="SAM" id="MobiDB-lite"/>
    </source>
</evidence>
<evidence type="ECO:0000313" key="2">
    <source>
        <dbReference type="EMBL" id="SEK65715.1"/>
    </source>
</evidence>
<proteinExistence type="predicted"/>
<dbReference type="Proteomes" id="UP000199120">
    <property type="component" value="Unassembled WGS sequence"/>
</dbReference>
<feature type="region of interest" description="Disordered" evidence="1">
    <location>
        <begin position="1"/>
        <end position="37"/>
    </location>
</feature>